<sequence>MSSFYKIGSCFSYQKCLLCFTDRAKELCECDTTQKPSRVKNGQIYSQVYDPNKTSLSQKLFLQNSNRVFTYGCDFNNNFKLTDFSDKSFDFSIDSALLSKTSDLYDFNIFHSDLIQHVCNCINDNIEKSEIEISYKVNGRGQAMALEDSSDYVAFITEYRNLDSKKHMVLSVSLKSSNKRKFKKSINENDSDKEMARVKSKKFKHNRLSKESSLTSDEIKLAEIISQFRSKYQCGIHTTSCYIDGGKHLQLTPAR</sequence>
<keyword evidence="2" id="KW-1185">Reference proteome</keyword>
<proteinExistence type="predicted"/>
<comment type="caution">
    <text evidence="1">The sequence shown here is derived from an EMBL/GenBank/DDBJ whole genome shotgun (WGS) entry which is preliminary data.</text>
</comment>
<evidence type="ECO:0000313" key="1">
    <source>
        <dbReference type="EMBL" id="CAG8567186.1"/>
    </source>
</evidence>
<dbReference type="OrthoDB" id="2366411at2759"/>
<organism evidence="1 2">
    <name type="scientific">Racocetra fulgida</name>
    <dbReference type="NCBI Taxonomy" id="60492"/>
    <lineage>
        <taxon>Eukaryota</taxon>
        <taxon>Fungi</taxon>
        <taxon>Fungi incertae sedis</taxon>
        <taxon>Mucoromycota</taxon>
        <taxon>Glomeromycotina</taxon>
        <taxon>Glomeromycetes</taxon>
        <taxon>Diversisporales</taxon>
        <taxon>Gigasporaceae</taxon>
        <taxon>Racocetra</taxon>
    </lineage>
</organism>
<dbReference type="EMBL" id="CAJVPZ010005897">
    <property type="protein sequence ID" value="CAG8567186.1"/>
    <property type="molecule type" value="Genomic_DNA"/>
</dbReference>
<name>A0A9N9FZR3_9GLOM</name>
<protein>
    <submittedName>
        <fullName evidence="1">17092_t:CDS:1</fullName>
    </submittedName>
</protein>
<accession>A0A9N9FZR3</accession>
<gene>
    <name evidence="1" type="ORF">RFULGI_LOCUS5308</name>
</gene>
<evidence type="ECO:0000313" key="2">
    <source>
        <dbReference type="Proteomes" id="UP000789396"/>
    </source>
</evidence>
<reference evidence="1" key="1">
    <citation type="submission" date="2021-06" db="EMBL/GenBank/DDBJ databases">
        <authorList>
            <person name="Kallberg Y."/>
            <person name="Tangrot J."/>
            <person name="Rosling A."/>
        </authorList>
    </citation>
    <scope>NUCLEOTIDE SEQUENCE</scope>
    <source>
        <strain evidence="1">IN212</strain>
    </source>
</reference>
<dbReference type="Proteomes" id="UP000789396">
    <property type="component" value="Unassembled WGS sequence"/>
</dbReference>
<dbReference type="AlphaFoldDB" id="A0A9N9FZR3"/>
<feature type="non-terminal residue" evidence="1">
    <location>
        <position position="255"/>
    </location>
</feature>